<dbReference type="PANTHER" id="PTHR33096:SF1">
    <property type="entry name" value="CXC1-LIKE CYSTEINE CLUSTER ASSOCIATED WITH KDZ TRANSPOSASES DOMAIN-CONTAINING PROTEIN"/>
    <property type="match status" value="1"/>
</dbReference>
<sequence length="712" mass="80610">MVDFPCTVSRVTLKQLGLRIQLGHDSGGCCMCPESAFGDDFVVLDLSGIHEVALNFCGCETAQPRHIQLLRFRLFPATGVAPKTASTFRLMEYYHLLHNQTKASGFEFYNTLARRGDNTGTVQLKNRYVSFMRMARMWLHLKMLKRFGRGHDQNGAKATAPGTCAVLCPACPHPGKNLPEDWDTAPPEKSWLYQLFIGIDANFRLKRYDVSSDSVDPGLNRGCAYFVEQTAYREHLNVHDKNEPTEKSSCNNHEAVKLANMRGSSRTAASGVGAVECVRHDMKRPCSVGDLQKGERYVNMDYLFASSLGQHSTWSINLWNRMTRYNFEFDVENRTITFIIPKFHISAHKESCHTRYSFNYTRYVGRTDGEAVERGWAAVNGFSGSTKEMGPGSRRDILDDAFGDYNWRKVIQLPKALLNRVKNAVEERSKQVVQFKELTEGHDASQVAEWTQQVEAWENGAEYNPFEVTRHSITLGSVRRALAEEEACGIQDGSFIPLHDQVSPSVLVLAGLEIEELQRRVCRDAAALSEGSSDVKHADVVRRRNTLQVRLEAWREYQDLYMPGVARLRSETTTSARGRQPESWPLHLPSGVKNNGSVPGYHQLELIEFRLRCAQANDTLDQLRRHLRARAKLFAVKKLDVSGQKRNTRSWAYIHTIQARINADTSRYRAAFSALLALDPENTDDWKRSLRPLADGDIREMKEGIPGETEGR</sequence>
<evidence type="ECO:0000313" key="3">
    <source>
        <dbReference type="EMBL" id="EPS99883.1"/>
    </source>
</evidence>
<organism evidence="3 4">
    <name type="scientific">Fomitopsis schrenkii</name>
    <name type="common">Brown rot fungus</name>
    <dbReference type="NCBI Taxonomy" id="2126942"/>
    <lineage>
        <taxon>Eukaryota</taxon>
        <taxon>Fungi</taxon>
        <taxon>Dikarya</taxon>
        <taxon>Basidiomycota</taxon>
        <taxon>Agaricomycotina</taxon>
        <taxon>Agaricomycetes</taxon>
        <taxon>Polyporales</taxon>
        <taxon>Fomitopsis</taxon>
    </lineage>
</organism>
<dbReference type="Pfam" id="PF18758">
    <property type="entry name" value="KDZ"/>
    <property type="match status" value="1"/>
</dbReference>
<dbReference type="eggNOG" id="ENOG502SIXA">
    <property type="taxonomic scope" value="Eukaryota"/>
</dbReference>
<dbReference type="EMBL" id="KE504153">
    <property type="protein sequence ID" value="EPS99883.1"/>
    <property type="molecule type" value="Genomic_DNA"/>
</dbReference>
<dbReference type="OrthoDB" id="2793259at2759"/>
<dbReference type="AlphaFoldDB" id="S8E989"/>
<dbReference type="InterPro" id="IPR041457">
    <property type="entry name" value="CxC2_KDZ-assoc"/>
</dbReference>
<keyword evidence="4" id="KW-1185">Reference proteome</keyword>
<dbReference type="HOGENOM" id="CLU_003703_13_0_1"/>
<dbReference type="STRING" id="743788.S8E989"/>
<dbReference type="PANTHER" id="PTHR33096">
    <property type="entry name" value="CXC2 DOMAIN-CONTAINING PROTEIN"/>
    <property type="match status" value="1"/>
</dbReference>
<dbReference type="InParanoid" id="S8E989"/>
<dbReference type="Pfam" id="PF18803">
    <property type="entry name" value="CxC2"/>
    <property type="match status" value="1"/>
</dbReference>
<evidence type="ECO:0000313" key="4">
    <source>
        <dbReference type="Proteomes" id="UP000015241"/>
    </source>
</evidence>
<protein>
    <recommendedName>
        <fullName evidence="2">CxC2-like cysteine cluster KDZ transposase-associated domain-containing protein</fullName>
    </recommendedName>
</protein>
<proteinExistence type="predicted"/>
<evidence type="ECO:0000259" key="2">
    <source>
        <dbReference type="Pfam" id="PF18803"/>
    </source>
</evidence>
<accession>S8E989</accession>
<dbReference type="Proteomes" id="UP000015241">
    <property type="component" value="Unassembled WGS sequence"/>
</dbReference>
<dbReference type="InterPro" id="IPR040521">
    <property type="entry name" value="KDZ"/>
</dbReference>
<feature type="domain" description="CxC2-like cysteine cluster KDZ transposase-associated" evidence="2">
    <location>
        <begin position="13"/>
        <end position="120"/>
    </location>
</feature>
<name>S8E989_FOMSC</name>
<gene>
    <name evidence="3" type="ORF">FOMPIDRAFT_85674</name>
</gene>
<reference evidence="3 4" key="1">
    <citation type="journal article" date="2012" name="Science">
        <title>The Paleozoic origin of enzymatic lignin decomposition reconstructed from 31 fungal genomes.</title>
        <authorList>
            <person name="Floudas D."/>
            <person name="Binder M."/>
            <person name="Riley R."/>
            <person name="Barry K."/>
            <person name="Blanchette R.A."/>
            <person name="Henrissat B."/>
            <person name="Martinez A.T."/>
            <person name="Otillar R."/>
            <person name="Spatafora J.W."/>
            <person name="Yadav J.S."/>
            <person name="Aerts A."/>
            <person name="Benoit I."/>
            <person name="Boyd A."/>
            <person name="Carlson A."/>
            <person name="Copeland A."/>
            <person name="Coutinho P.M."/>
            <person name="de Vries R.P."/>
            <person name="Ferreira P."/>
            <person name="Findley K."/>
            <person name="Foster B."/>
            <person name="Gaskell J."/>
            <person name="Glotzer D."/>
            <person name="Gorecki P."/>
            <person name="Heitman J."/>
            <person name="Hesse C."/>
            <person name="Hori C."/>
            <person name="Igarashi K."/>
            <person name="Jurgens J.A."/>
            <person name="Kallen N."/>
            <person name="Kersten P."/>
            <person name="Kohler A."/>
            <person name="Kuees U."/>
            <person name="Kumar T.K.A."/>
            <person name="Kuo A."/>
            <person name="LaButti K."/>
            <person name="Larrondo L.F."/>
            <person name="Lindquist E."/>
            <person name="Ling A."/>
            <person name="Lombard V."/>
            <person name="Lucas S."/>
            <person name="Lundell T."/>
            <person name="Martin R."/>
            <person name="McLaughlin D.J."/>
            <person name="Morgenstern I."/>
            <person name="Morin E."/>
            <person name="Murat C."/>
            <person name="Nagy L.G."/>
            <person name="Nolan M."/>
            <person name="Ohm R.A."/>
            <person name="Patyshakuliyeva A."/>
            <person name="Rokas A."/>
            <person name="Ruiz-Duenas F.J."/>
            <person name="Sabat G."/>
            <person name="Salamov A."/>
            <person name="Samejima M."/>
            <person name="Schmutz J."/>
            <person name="Slot J.C."/>
            <person name="St John F."/>
            <person name="Stenlid J."/>
            <person name="Sun H."/>
            <person name="Sun S."/>
            <person name="Syed K."/>
            <person name="Tsang A."/>
            <person name="Wiebenga A."/>
            <person name="Young D."/>
            <person name="Pisabarro A."/>
            <person name="Eastwood D.C."/>
            <person name="Martin F."/>
            <person name="Cullen D."/>
            <person name="Grigoriev I.V."/>
            <person name="Hibbett D.S."/>
        </authorList>
    </citation>
    <scope>NUCLEOTIDE SEQUENCE</scope>
    <source>
        <strain evidence="4">FP-58527</strain>
    </source>
</reference>
<evidence type="ECO:0000256" key="1">
    <source>
        <dbReference type="SAM" id="MobiDB-lite"/>
    </source>
</evidence>
<feature type="region of interest" description="Disordered" evidence="1">
    <location>
        <begin position="572"/>
        <end position="591"/>
    </location>
</feature>